<reference evidence="1" key="1">
    <citation type="journal article" date="2022" name="IScience">
        <title>Evolution of zygomycete secretomes and the origins of terrestrial fungal ecologies.</title>
        <authorList>
            <person name="Chang Y."/>
            <person name="Wang Y."/>
            <person name="Mondo S."/>
            <person name="Ahrendt S."/>
            <person name="Andreopoulos W."/>
            <person name="Barry K."/>
            <person name="Beard J."/>
            <person name="Benny G.L."/>
            <person name="Blankenship S."/>
            <person name="Bonito G."/>
            <person name="Cuomo C."/>
            <person name="Desiro A."/>
            <person name="Gervers K.A."/>
            <person name="Hundley H."/>
            <person name="Kuo A."/>
            <person name="LaButti K."/>
            <person name="Lang B.F."/>
            <person name="Lipzen A."/>
            <person name="O'Donnell K."/>
            <person name="Pangilinan J."/>
            <person name="Reynolds N."/>
            <person name="Sandor L."/>
            <person name="Smith M.E."/>
            <person name="Tsang A."/>
            <person name="Grigoriev I.V."/>
            <person name="Stajich J.E."/>
            <person name="Spatafora J.W."/>
        </authorList>
    </citation>
    <scope>NUCLEOTIDE SEQUENCE</scope>
    <source>
        <strain evidence="1">RSA 2281</strain>
    </source>
</reference>
<name>A0AAD5JV34_9FUNG</name>
<keyword evidence="2" id="KW-1185">Reference proteome</keyword>
<evidence type="ECO:0000313" key="2">
    <source>
        <dbReference type="Proteomes" id="UP001209540"/>
    </source>
</evidence>
<accession>A0AAD5JV34</accession>
<sequence>MSNSQELVNYNNFEHHSIPHIMQHYDWDCGLACIAMMLKGLGIESNIEQLAEEIGLTSIWTIDLAFLLRKYEFDFTFYTSVFGTREEYKDVKFYEATFDEDQKRVNKLFASAKSCSVHIVRMKLPMKDFKRFLFNRQFAIIVLVNARLLRCERCEAGRGCMASVCGQFFYKISNDDYIGHYVILIGYDPTQDIFIYRDPANVNDYCTITMEDFDQARQAEGTDHDCIVVKL</sequence>
<dbReference type="AlphaFoldDB" id="A0AAD5JV34"/>
<comment type="caution">
    <text evidence="1">The sequence shown here is derived from an EMBL/GenBank/DDBJ whole genome shotgun (WGS) entry which is preliminary data.</text>
</comment>
<evidence type="ECO:0000313" key="1">
    <source>
        <dbReference type="EMBL" id="KAI9255268.1"/>
    </source>
</evidence>
<dbReference type="PANTHER" id="PTHR31400:SF1">
    <property type="entry name" value="PROTEIN GUCD1"/>
    <property type="match status" value="1"/>
</dbReference>
<proteinExistence type="predicted"/>
<dbReference type="InterPro" id="IPR018616">
    <property type="entry name" value="GUCD1"/>
</dbReference>
<dbReference type="Pfam" id="PF09778">
    <property type="entry name" value="Guanylate_cyc_2"/>
    <property type="match status" value="1"/>
</dbReference>
<dbReference type="EMBL" id="JAIXMP010000023">
    <property type="protein sequence ID" value="KAI9255268.1"/>
    <property type="molecule type" value="Genomic_DNA"/>
</dbReference>
<dbReference type="PANTHER" id="PTHR31400">
    <property type="entry name" value="GUANYLYL CYCLASE DOMAIN CONTAINING PROTEIN 1 GUCD1"/>
    <property type="match status" value="1"/>
</dbReference>
<dbReference type="Gene3D" id="3.90.70.10">
    <property type="entry name" value="Cysteine proteinases"/>
    <property type="match status" value="1"/>
</dbReference>
<protein>
    <submittedName>
        <fullName evidence="1">Guanylyl cyclase</fullName>
    </submittedName>
</protein>
<organism evidence="1 2">
    <name type="scientific">Phascolomyces articulosus</name>
    <dbReference type="NCBI Taxonomy" id="60185"/>
    <lineage>
        <taxon>Eukaryota</taxon>
        <taxon>Fungi</taxon>
        <taxon>Fungi incertae sedis</taxon>
        <taxon>Mucoromycota</taxon>
        <taxon>Mucoromycotina</taxon>
        <taxon>Mucoromycetes</taxon>
        <taxon>Mucorales</taxon>
        <taxon>Lichtheimiaceae</taxon>
        <taxon>Phascolomyces</taxon>
    </lineage>
</organism>
<reference evidence="1" key="2">
    <citation type="submission" date="2023-02" db="EMBL/GenBank/DDBJ databases">
        <authorList>
            <consortium name="DOE Joint Genome Institute"/>
            <person name="Mondo S.J."/>
            <person name="Chang Y."/>
            <person name="Wang Y."/>
            <person name="Ahrendt S."/>
            <person name="Andreopoulos W."/>
            <person name="Barry K."/>
            <person name="Beard J."/>
            <person name="Benny G.L."/>
            <person name="Blankenship S."/>
            <person name="Bonito G."/>
            <person name="Cuomo C."/>
            <person name="Desiro A."/>
            <person name="Gervers K.A."/>
            <person name="Hundley H."/>
            <person name="Kuo A."/>
            <person name="LaButti K."/>
            <person name="Lang B.F."/>
            <person name="Lipzen A."/>
            <person name="O'Donnell K."/>
            <person name="Pangilinan J."/>
            <person name="Reynolds N."/>
            <person name="Sandor L."/>
            <person name="Smith M.W."/>
            <person name="Tsang A."/>
            <person name="Grigoriev I.V."/>
            <person name="Stajich J.E."/>
            <person name="Spatafora J.W."/>
        </authorList>
    </citation>
    <scope>NUCLEOTIDE SEQUENCE</scope>
    <source>
        <strain evidence="1">RSA 2281</strain>
    </source>
</reference>
<gene>
    <name evidence="1" type="ORF">BDA99DRAFT_518358</name>
</gene>
<dbReference type="Proteomes" id="UP001209540">
    <property type="component" value="Unassembled WGS sequence"/>
</dbReference>